<dbReference type="InterPro" id="IPR045078">
    <property type="entry name" value="TST/MPST-like"/>
</dbReference>
<reference evidence="5 6" key="1">
    <citation type="submission" date="2019-08" db="EMBL/GenBank/DDBJ databases">
        <title>Deep-cultivation of Planctomycetes and their phenomic and genomic characterization uncovers novel biology.</title>
        <authorList>
            <person name="Wiegand S."/>
            <person name="Jogler M."/>
            <person name="Boedeker C."/>
            <person name="Pinto D."/>
            <person name="Vollmers J."/>
            <person name="Rivas-Marin E."/>
            <person name="Kohn T."/>
            <person name="Peeters S.H."/>
            <person name="Heuer A."/>
            <person name="Rast P."/>
            <person name="Oberbeckmann S."/>
            <person name="Bunk B."/>
            <person name="Jeske O."/>
            <person name="Meyerdierks A."/>
            <person name="Storesund J.E."/>
            <person name="Kallscheuer N."/>
            <person name="Luecker S."/>
            <person name="Lage O.M."/>
            <person name="Pohl T."/>
            <person name="Merkel B.J."/>
            <person name="Hornburger P."/>
            <person name="Mueller R.-W."/>
            <person name="Bruemmer F."/>
            <person name="Labrenz M."/>
            <person name="Spormann A.M."/>
            <person name="Op den Camp H."/>
            <person name="Overmann J."/>
            <person name="Amann R."/>
            <person name="Jetten M.S.M."/>
            <person name="Mascher T."/>
            <person name="Medema M.H."/>
            <person name="Devos D.P."/>
            <person name="Kaster A.-K."/>
            <person name="Ovreas L."/>
            <person name="Rohde M."/>
            <person name="Galperin M.Y."/>
            <person name="Jogler C."/>
        </authorList>
    </citation>
    <scope>NUCLEOTIDE SEQUENCE [LARGE SCALE GENOMIC DNA]</scope>
    <source>
        <strain evidence="5 6">FC18</strain>
    </source>
</reference>
<dbReference type="Proteomes" id="UP000322214">
    <property type="component" value="Chromosome"/>
</dbReference>
<feature type="domain" description="Rhodanese" evidence="4">
    <location>
        <begin position="15"/>
        <end position="133"/>
    </location>
</feature>
<gene>
    <name evidence="5" type="primary">sseA</name>
    <name evidence="5" type="ORF">MFFC18_05170</name>
</gene>
<dbReference type="CDD" id="cd01449">
    <property type="entry name" value="TST_Repeat_2"/>
    <property type="match status" value="1"/>
</dbReference>
<evidence type="ECO:0000256" key="3">
    <source>
        <dbReference type="SAM" id="MobiDB-lite"/>
    </source>
</evidence>
<keyword evidence="6" id="KW-1185">Reference proteome</keyword>
<dbReference type="PANTHER" id="PTHR11364:SF27">
    <property type="entry name" value="SULFURTRANSFERASE"/>
    <property type="match status" value="1"/>
</dbReference>
<evidence type="ECO:0000313" key="6">
    <source>
        <dbReference type="Proteomes" id="UP000322214"/>
    </source>
</evidence>
<dbReference type="OrthoDB" id="9770030at2"/>
<dbReference type="KEGG" id="mff:MFFC18_05170"/>
<dbReference type="Pfam" id="PF00581">
    <property type="entry name" value="Rhodanese"/>
    <property type="match status" value="2"/>
</dbReference>
<name>A0A5B9P2C6_9BACT</name>
<evidence type="ECO:0000256" key="2">
    <source>
        <dbReference type="ARBA" id="ARBA00022737"/>
    </source>
</evidence>
<accession>A0A5B9P2C6</accession>
<dbReference type="SUPFAM" id="SSF52821">
    <property type="entry name" value="Rhodanese/Cell cycle control phosphatase"/>
    <property type="match status" value="2"/>
</dbReference>
<dbReference type="EC" id="2.8.1.2" evidence="5"/>
<dbReference type="SMART" id="SM00450">
    <property type="entry name" value="RHOD"/>
    <property type="match status" value="2"/>
</dbReference>
<dbReference type="GO" id="GO:0016784">
    <property type="term" value="F:3-mercaptopyruvate sulfurtransferase activity"/>
    <property type="evidence" value="ECO:0007669"/>
    <property type="project" value="UniProtKB-EC"/>
</dbReference>
<dbReference type="InterPro" id="IPR001763">
    <property type="entry name" value="Rhodanese-like_dom"/>
</dbReference>
<dbReference type="PANTHER" id="PTHR11364">
    <property type="entry name" value="THIOSULFATE SULFERTANSFERASE"/>
    <property type="match status" value="1"/>
</dbReference>
<dbReference type="GO" id="GO:0004792">
    <property type="term" value="F:thiosulfate-cyanide sulfurtransferase activity"/>
    <property type="evidence" value="ECO:0007669"/>
    <property type="project" value="TreeGrafter"/>
</dbReference>
<dbReference type="STRING" id="980251.GCA_001642875_02298"/>
<dbReference type="InterPro" id="IPR036873">
    <property type="entry name" value="Rhodanese-like_dom_sf"/>
</dbReference>
<protein>
    <submittedName>
        <fullName evidence="5">3-mercaptopyruvate sulfurtransferase</fullName>
        <ecNumber evidence="5">2.8.1.2</ecNumber>
    </submittedName>
</protein>
<keyword evidence="1 5" id="KW-0808">Transferase</keyword>
<evidence type="ECO:0000313" key="5">
    <source>
        <dbReference type="EMBL" id="QEG20667.1"/>
    </source>
</evidence>
<evidence type="ECO:0000259" key="4">
    <source>
        <dbReference type="PROSITE" id="PS50206"/>
    </source>
</evidence>
<evidence type="ECO:0000256" key="1">
    <source>
        <dbReference type="ARBA" id="ARBA00022679"/>
    </source>
</evidence>
<sequence>MFTTFVSVDELIANRKPDWVIVDASYDLKDKAAGYEMYQAAHIPGAVYAHPFKHLSGPPLTDQGRHPLPSADQLEMVFCRLGISPGTQVIAYDNRGITAPRLWWLLNYMGHDKVAVLDGGIKAWVDAGHETVAGIETNEPGDFEGTANRDMLVVLEEVLDQRLLIDSRDAERYRGDSSGSDPAAGHIPGAKNRHHALNKDEDLKLRDVETLKAEFADLLGDVPSESTTFYCGSGVSACHNLLTMAHLGMKPGKLYVGSWSEWSQFEDLPKISGD</sequence>
<dbReference type="EMBL" id="CP042912">
    <property type="protein sequence ID" value="QEG20667.1"/>
    <property type="molecule type" value="Genomic_DNA"/>
</dbReference>
<proteinExistence type="predicted"/>
<organism evidence="5 6">
    <name type="scientific">Mariniblastus fucicola</name>
    <dbReference type="NCBI Taxonomy" id="980251"/>
    <lineage>
        <taxon>Bacteria</taxon>
        <taxon>Pseudomonadati</taxon>
        <taxon>Planctomycetota</taxon>
        <taxon>Planctomycetia</taxon>
        <taxon>Pirellulales</taxon>
        <taxon>Pirellulaceae</taxon>
        <taxon>Mariniblastus</taxon>
    </lineage>
</organism>
<dbReference type="AlphaFoldDB" id="A0A5B9P2C6"/>
<dbReference type="CDD" id="cd01448">
    <property type="entry name" value="TST_Repeat_1"/>
    <property type="match status" value="1"/>
</dbReference>
<keyword evidence="2" id="KW-0677">Repeat</keyword>
<dbReference type="Gene3D" id="3.40.250.10">
    <property type="entry name" value="Rhodanese-like domain"/>
    <property type="match status" value="2"/>
</dbReference>
<keyword evidence="5" id="KW-0670">Pyruvate</keyword>
<dbReference type="PROSITE" id="PS50206">
    <property type="entry name" value="RHODANESE_3"/>
    <property type="match status" value="2"/>
</dbReference>
<feature type="domain" description="Rhodanese" evidence="4">
    <location>
        <begin position="158"/>
        <end position="271"/>
    </location>
</feature>
<feature type="region of interest" description="Disordered" evidence="3">
    <location>
        <begin position="172"/>
        <end position="193"/>
    </location>
</feature>
<dbReference type="RefSeq" id="WP_075084727.1">
    <property type="nucleotide sequence ID" value="NZ_CP042912.1"/>
</dbReference>